<keyword evidence="4" id="KW-0378">Hydrolase</keyword>
<keyword evidence="2" id="KW-0472">Membrane</keyword>
<dbReference type="GO" id="GO:0004175">
    <property type="term" value="F:endopeptidase activity"/>
    <property type="evidence" value="ECO:0007669"/>
    <property type="project" value="UniProtKB-ARBA"/>
</dbReference>
<feature type="transmembrane region" description="Helical" evidence="2">
    <location>
        <begin position="87"/>
        <end position="109"/>
    </location>
</feature>
<feature type="transmembrane region" description="Helical" evidence="2">
    <location>
        <begin position="263"/>
        <end position="281"/>
    </location>
</feature>
<protein>
    <submittedName>
        <fullName evidence="4">CPBP family intramembrane metalloprotease</fullName>
    </submittedName>
</protein>
<feature type="transmembrane region" description="Helical" evidence="2">
    <location>
        <begin position="121"/>
        <end position="143"/>
    </location>
</feature>
<dbReference type="InterPro" id="IPR003675">
    <property type="entry name" value="Rce1/LyrA-like_dom"/>
</dbReference>
<keyword evidence="4" id="KW-0482">Metalloprotease</keyword>
<evidence type="ECO:0000313" key="5">
    <source>
        <dbReference type="Proteomes" id="UP000450917"/>
    </source>
</evidence>
<evidence type="ECO:0000256" key="1">
    <source>
        <dbReference type="SAM" id="MobiDB-lite"/>
    </source>
</evidence>
<dbReference type="GO" id="GO:0006508">
    <property type="term" value="P:proteolysis"/>
    <property type="evidence" value="ECO:0007669"/>
    <property type="project" value="UniProtKB-KW"/>
</dbReference>
<dbReference type="PANTHER" id="PTHR39430:SF1">
    <property type="entry name" value="PROTEASE"/>
    <property type="match status" value="1"/>
</dbReference>
<dbReference type="GO" id="GO:0008237">
    <property type="term" value="F:metallopeptidase activity"/>
    <property type="evidence" value="ECO:0007669"/>
    <property type="project" value="UniProtKB-KW"/>
</dbReference>
<evidence type="ECO:0000259" key="3">
    <source>
        <dbReference type="Pfam" id="PF02517"/>
    </source>
</evidence>
<dbReference type="AlphaFoldDB" id="A0A7X2ZBM2"/>
<keyword evidence="2" id="KW-0812">Transmembrane</keyword>
<keyword evidence="2" id="KW-1133">Transmembrane helix</keyword>
<dbReference type="EMBL" id="WNZX01000008">
    <property type="protein sequence ID" value="MUG71243.1"/>
    <property type="molecule type" value="Genomic_DNA"/>
</dbReference>
<comment type="caution">
    <text evidence="4">The sequence shown here is derived from an EMBL/GenBank/DDBJ whole genome shotgun (WGS) entry which is preliminary data.</text>
</comment>
<reference evidence="4 5" key="1">
    <citation type="submission" date="2019-11" db="EMBL/GenBank/DDBJ databases">
        <title>Draft genome sequences of five Paenibacillus species of dairy origin.</title>
        <authorList>
            <person name="Olajide A.M."/>
            <person name="Chen S."/>
            <person name="Lapointe G."/>
        </authorList>
    </citation>
    <scope>NUCLEOTIDE SEQUENCE [LARGE SCALE GENOMIC DNA]</scope>
    <source>
        <strain evidence="4 5">2CS3</strain>
    </source>
</reference>
<name>A0A7X2ZBM2_9BACL</name>
<evidence type="ECO:0000313" key="4">
    <source>
        <dbReference type="EMBL" id="MUG71243.1"/>
    </source>
</evidence>
<dbReference type="Proteomes" id="UP000450917">
    <property type="component" value="Unassembled WGS sequence"/>
</dbReference>
<proteinExistence type="predicted"/>
<organism evidence="4 5">
    <name type="scientific">Paenibacillus validus</name>
    <dbReference type="NCBI Taxonomy" id="44253"/>
    <lineage>
        <taxon>Bacteria</taxon>
        <taxon>Bacillati</taxon>
        <taxon>Bacillota</taxon>
        <taxon>Bacilli</taxon>
        <taxon>Bacillales</taxon>
        <taxon>Paenibacillaceae</taxon>
        <taxon>Paenibacillus</taxon>
    </lineage>
</organism>
<keyword evidence="4" id="KW-0645">Protease</keyword>
<dbReference type="Pfam" id="PF02517">
    <property type="entry name" value="Rce1-like"/>
    <property type="match status" value="1"/>
</dbReference>
<sequence>MKRAVRLVPDRCPAATPCGKMTALDGGRLLCPLTDRRSVCILNLLTNRPTVCIWGGKDKFVRSIGGALRELHFKGEYKPMSPRFNPFARISMAIVAYFVSMFAFLGVLAVMDQLERVRTEYAFLASMNVLVGLWLTAAVFAAYKLLDRGRPFRLGFAVRRKDLAFAAAAVTASMTTAIVFAFAAASREPGLGTVFRLEKLGDTAFLGAAAYGFLGWLIASMQEEVLNRGYMFANLHRLRPLGMLLAASFLFALTHIPTKGLHMYPLLIHFIGGLCYGYVYLKSGSLWISSAVHAAHNWALDLWFNDDYGVSLVSFAVPLTDGTKLLQQALLVFLILVLTYGFYGRNGIWTPADNLNALWTADRHRPHPHRGGIRQGSAASADTAL</sequence>
<feature type="transmembrane region" description="Helical" evidence="2">
    <location>
        <begin position="240"/>
        <end position="257"/>
    </location>
</feature>
<feature type="transmembrane region" description="Helical" evidence="2">
    <location>
        <begin position="325"/>
        <end position="343"/>
    </location>
</feature>
<feature type="domain" description="CAAX prenyl protease 2/Lysostaphin resistance protein A-like" evidence="3">
    <location>
        <begin position="209"/>
        <end position="298"/>
    </location>
</feature>
<dbReference type="PANTHER" id="PTHR39430">
    <property type="entry name" value="MEMBRANE-ASSOCIATED PROTEASE-RELATED"/>
    <property type="match status" value="1"/>
</dbReference>
<accession>A0A7X2ZBM2</accession>
<feature type="region of interest" description="Disordered" evidence="1">
    <location>
        <begin position="366"/>
        <end position="385"/>
    </location>
</feature>
<keyword evidence="5" id="KW-1185">Reference proteome</keyword>
<gene>
    <name evidence="4" type="ORF">GNP93_11190</name>
</gene>
<evidence type="ECO:0000256" key="2">
    <source>
        <dbReference type="SAM" id="Phobius"/>
    </source>
</evidence>
<dbReference type="GO" id="GO:0080120">
    <property type="term" value="P:CAAX-box protein maturation"/>
    <property type="evidence" value="ECO:0007669"/>
    <property type="project" value="UniProtKB-ARBA"/>
</dbReference>
<feature type="transmembrane region" description="Helical" evidence="2">
    <location>
        <begin position="163"/>
        <end position="183"/>
    </location>
</feature>
<feature type="transmembrane region" description="Helical" evidence="2">
    <location>
        <begin position="203"/>
        <end position="219"/>
    </location>
</feature>